<comment type="similarity">
    <text evidence="1">Belongs to the pseudouridine synthase RluA family.</text>
</comment>
<dbReference type="InterPro" id="IPR020103">
    <property type="entry name" value="PsdUridine_synth_cat_dom_sf"/>
</dbReference>
<evidence type="ECO:0000256" key="1">
    <source>
        <dbReference type="ARBA" id="ARBA00010876"/>
    </source>
</evidence>
<organism evidence="17 18">
    <name type="scientific">Saccharobesus litoralis</name>
    <dbReference type="NCBI Taxonomy" id="2172099"/>
    <lineage>
        <taxon>Bacteria</taxon>
        <taxon>Pseudomonadati</taxon>
        <taxon>Pseudomonadota</taxon>
        <taxon>Gammaproteobacteria</taxon>
        <taxon>Alteromonadales</taxon>
        <taxon>Alteromonadaceae</taxon>
        <taxon>Saccharobesus</taxon>
    </lineage>
</organism>
<dbReference type="PANTHER" id="PTHR21600:SF91">
    <property type="entry name" value="DUAL-SPECIFICITY RNA PSEUDOURIDINE SYNTHASE RLUA"/>
    <property type="match status" value="1"/>
</dbReference>
<dbReference type="InterPro" id="IPR006145">
    <property type="entry name" value="PsdUridine_synth_RsuA/RluA"/>
</dbReference>
<evidence type="ECO:0000256" key="2">
    <source>
        <dbReference type="ARBA" id="ARBA00022552"/>
    </source>
</evidence>
<evidence type="ECO:0000256" key="4">
    <source>
        <dbReference type="ARBA" id="ARBA00023235"/>
    </source>
</evidence>
<evidence type="ECO:0000256" key="12">
    <source>
        <dbReference type="ARBA" id="ARBA00042372"/>
    </source>
</evidence>
<evidence type="ECO:0000256" key="5">
    <source>
        <dbReference type="ARBA" id="ARBA00036184"/>
    </source>
</evidence>
<dbReference type="SUPFAM" id="SSF55120">
    <property type="entry name" value="Pseudouridine synthase"/>
    <property type="match status" value="1"/>
</dbReference>
<evidence type="ECO:0000256" key="6">
    <source>
        <dbReference type="ARBA" id="ARBA00036916"/>
    </source>
</evidence>
<sequence length="223" mass="25217">MSSFVYNPPLEPYLNILYADDDILVCDKPNGLLSVRGKAPEHQDSLEVRVKRVYPTVGIVHRLDMSTSGIMLMALNKPAHSALARQFQERQTSKTYIARLSGHPHSTQGIVELPLICDWPNRPKQKVCFESGKPSTTYWRLMDKGVDAQGFKFCRVALTPVTGRSHQLRVHMQQIGHAILGDKFYAEPDGFAAACRLQLHAEQLGFYHPVSHEWLDFNCPCPF</sequence>
<comment type="catalytic activity">
    <reaction evidence="6">
        <text>uridine(746) in 23S rRNA = pseudouridine(746) in 23S rRNA</text>
        <dbReference type="Rhea" id="RHEA:42548"/>
        <dbReference type="Rhea" id="RHEA-COMP:10109"/>
        <dbReference type="Rhea" id="RHEA-COMP:10110"/>
        <dbReference type="ChEBI" id="CHEBI:65314"/>
        <dbReference type="ChEBI" id="CHEBI:65315"/>
        <dbReference type="EC" id="5.4.99.29"/>
    </reaction>
</comment>
<dbReference type="GO" id="GO:0000455">
    <property type="term" value="P:enzyme-directed rRNA pseudouridine synthesis"/>
    <property type="evidence" value="ECO:0007669"/>
    <property type="project" value="TreeGrafter"/>
</dbReference>
<keyword evidence="3" id="KW-0819">tRNA processing</keyword>
<dbReference type="EC" id="5.4.99.29" evidence="9"/>
<dbReference type="Gene3D" id="3.30.2350.10">
    <property type="entry name" value="Pseudouridine synthase"/>
    <property type="match status" value="1"/>
</dbReference>
<dbReference type="KEGG" id="cate:C2869_10750"/>
<evidence type="ECO:0000256" key="7">
    <source>
        <dbReference type="ARBA" id="ARBA00037305"/>
    </source>
</evidence>
<dbReference type="CDD" id="cd02869">
    <property type="entry name" value="PseudoU_synth_RluA_like"/>
    <property type="match status" value="1"/>
</dbReference>
<dbReference type="GO" id="GO:0008033">
    <property type="term" value="P:tRNA processing"/>
    <property type="evidence" value="ECO:0007669"/>
    <property type="project" value="UniProtKB-KW"/>
</dbReference>
<evidence type="ECO:0000256" key="15">
    <source>
        <dbReference type="ARBA" id="ARBA00043143"/>
    </source>
</evidence>
<dbReference type="EC" id="5.4.99.28" evidence="8"/>
<gene>
    <name evidence="17" type="ORF">C2869_10750</name>
</gene>
<evidence type="ECO:0000313" key="17">
    <source>
        <dbReference type="EMBL" id="AWB66883.1"/>
    </source>
</evidence>
<evidence type="ECO:0000259" key="16">
    <source>
        <dbReference type="Pfam" id="PF00849"/>
    </source>
</evidence>
<keyword evidence="4" id="KW-0413">Isomerase</keyword>
<dbReference type="GO" id="GO:0160151">
    <property type="term" value="F:tRNA pseudouridine(32) synthase activity"/>
    <property type="evidence" value="ECO:0007669"/>
    <property type="project" value="UniProtKB-EC"/>
</dbReference>
<keyword evidence="18" id="KW-1185">Reference proteome</keyword>
<dbReference type="Proteomes" id="UP000244441">
    <property type="component" value="Chromosome"/>
</dbReference>
<evidence type="ECO:0000256" key="10">
    <source>
        <dbReference type="ARBA" id="ARBA00039988"/>
    </source>
</evidence>
<dbReference type="GO" id="GO:0003723">
    <property type="term" value="F:RNA binding"/>
    <property type="evidence" value="ECO:0007669"/>
    <property type="project" value="InterPro"/>
</dbReference>
<dbReference type="GO" id="GO:0160142">
    <property type="term" value="F:23S rRNA pseudouridine(746) synthase activity"/>
    <property type="evidence" value="ECO:0007669"/>
    <property type="project" value="UniProtKB-EC"/>
</dbReference>
<accession>A0A2S0VRR5</accession>
<dbReference type="EMBL" id="CP026604">
    <property type="protein sequence ID" value="AWB66883.1"/>
    <property type="molecule type" value="Genomic_DNA"/>
</dbReference>
<evidence type="ECO:0000256" key="13">
    <source>
        <dbReference type="ARBA" id="ARBA00042844"/>
    </source>
</evidence>
<proteinExistence type="inferred from homology"/>
<protein>
    <recommendedName>
        <fullName evidence="10">Dual-specificity RNA pseudouridine synthase RluA</fullName>
        <ecNumber evidence="8">5.4.99.28</ecNumber>
        <ecNumber evidence="9">5.4.99.29</ecNumber>
    </recommendedName>
    <alternativeName>
        <fullName evidence="11">23S rRNA pseudouridine(746) synthase</fullName>
    </alternativeName>
    <alternativeName>
        <fullName evidence="14">Ribosomal large subunit pseudouridine synthase A</fullName>
    </alternativeName>
    <alternativeName>
        <fullName evidence="13">rRNA pseudouridylate synthase A</fullName>
    </alternativeName>
    <alternativeName>
        <fullName evidence="15">rRNA-uridine isomerase A</fullName>
    </alternativeName>
    <alternativeName>
        <fullName evidence="12">tRNA pseudouridine(32) synthase</fullName>
    </alternativeName>
</protein>
<name>A0A2S0VRR5_9ALTE</name>
<dbReference type="PROSITE" id="PS01129">
    <property type="entry name" value="PSI_RLU"/>
    <property type="match status" value="1"/>
</dbReference>
<dbReference type="AlphaFoldDB" id="A0A2S0VRR5"/>
<dbReference type="InterPro" id="IPR006224">
    <property type="entry name" value="PsdUridine_synth_RluA-like_CS"/>
</dbReference>
<evidence type="ECO:0000256" key="11">
    <source>
        <dbReference type="ARBA" id="ARBA00041266"/>
    </source>
</evidence>
<keyword evidence="2" id="KW-0698">rRNA processing</keyword>
<dbReference type="OrthoDB" id="9785808at2"/>
<dbReference type="RefSeq" id="WP_108602939.1">
    <property type="nucleotide sequence ID" value="NZ_CP026604.1"/>
</dbReference>
<comment type="function">
    <text evidence="7">Dual specificity enzyme that catalyzes the synthesis of pseudouridine from uracil-746 in 23S ribosomal RNA and from uracil-32 in the anticodon stem and loop of transfer RNAs.</text>
</comment>
<dbReference type="Pfam" id="PF00849">
    <property type="entry name" value="PseudoU_synth_2"/>
    <property type="match status" value="1"/>
</dbReference>
<reference evidence="17 18" key="1">
    <citation type="submission" date="2018-01" db="EMBL/GenBank/DDBJ databases">
        <title>Genome sequence of a Cantenovulum-like bacteria.</title>
        <authorList>
            <person name="Tan W.R."/>
            <person name="Lau N.-S."/>
            <person name="Go F."/>
            <person name="Amirul A.-A.A."/>
        </authorList>
    </citation>
    <scope>NUCLEOTIDE SEQUENCE [LARGE SCALE GENOMIC DNA]</scope>
    <source>
        <strain evidence="17 18">CCB-QB4</strain>
    </source>
</reference>
<dbReference type="PANTHER" id="PTHR21600">
    <property type="entry name" value="MITOCHONDRIAL RNA PSEUDOURIDINE SYNTHASE"/>
    <property type="match status" value="1"/>
</dbReference>
<evidence type="ECO:0000256" key="3">
    <source>
        <dbReference type="ARBA" id="ARBA00022694"/>
    </source>
</evidence>
<evidence type="ECO:0000313" key="18">
    <source>
        <dbReference type="Proteomes" id="UP000244441"/>
    </source>
</evidence>
<dbReference type="InterPro" id="IPR050188">
    <property type="entry name" value="RluA_PseudoU_synthase"/>
</dbReference>
<evidence type="ECO:0000256" key="8">
    <source>
        <dbReference type="ARBA" id="ARBA00038944"/>
    </source>
</evidence>
<comment type="catalytic activity">
    <reaction evidence="5">
        <text>uridine(32) in tRNA = pseudouridine(32) in tRNA</text>
        <dbReference type="Rhea" id="RHEA:42544"/>
        <dbReference type="Rhea" id="RHEA-COMP:10107"/>
        <dbReference type="Rhea" id="RHEA-COMP:10108"/>
        <dbReference type="ChEBI" id="CHEBI:65314"/>
        <dbReference type="ChEBI" id="CHEBI:65315"/>
        <dbReference type="EC" id="5.4.99.28"/>
    </reaction>
</comment>
<evidence type="ECO:0000256" key="9">
    <source>
        <dbReference type="ARBA" id="ARBA00038945"/>
    </source>
</evidence>
<evidence type="ECO:0000256" key="14">
    <source>
        <dbReference type="ARBA" id="ARBA00042883"/>
    </source>
</evidence>
<feature type="domain" description="Pseudouridine synthase RsuA/RluA-like" evidence="16">
    <location>
        <begin position="22"/>
        <end position="174"/>
    </location>
</feature>